<evidence type="ECO:0000313" key="2">
    <source>
        <dbReference type="Proteomes" id="UP001177021"/>
    </source>
</evidence>
<dbReference type="EMBL" id="CASHSV030000109">
    <property type="protein sequence ID" value="CAJ2650873.1"/>
    <property type="molecule type" value="Genomic_DNA"/>
</dbReference>
<name>A0ACB0K3C5_TRIPR</name>
<sequence>MVENSLCSWSLSKSQVTWLNHHTAAIERIFNKKATKRLSTLLFEARKKIKKDPSKPPLWLAGNSYPMLCRRWEEEEYIAKCIKNKANRNTDEANRACVHSGGSKSAGTLRLEFIQQFGRPPTFMEMNDMMHRYADFGQWTGARAQEVSRLTQIWVEEYNASQLRLPPHRRDNEDVRRNKMSLAFVKNAGGATRGRKFAAGCTSSLYASDPTGLRDVTYTSSSSSSTGRSRPTQREETDDEYEARMRTTYREEFRDEFEASFDDRVDLRVQHILQEFFAQQRAPAGAGVGSSSQASARQNQNAGEQEYRPDLSSMVNLNQLPEYQEGDPVLSMSIEDMSQMLNEPVHLQFFDPTGQTSGSSSGGSGRNNQQTAFTEYQRSLNPQQDFIIPHENPNQPQGNFFPNQAPINFVHRPVARPPLRTSLPGVIIHEGGRGRGRGRSRQPTDTGKGKRPLYQPPDQRRKFAAGCTSSLYASDPTGLRDVTYTSSSSSSTGRSRPSQRQETDDEYEARMRATYREEFRDEYEATFDQRVDQRVQYVLQEFFAQQRAPAPAGVGSSSQGSARQNQNAGEQEYRPDLNSMVNLNQLPEYREGDPLLSMSIEDMSQMLNEPIHLQFVDPVGQTSGSSSGGSGRNNQQTAFTEYHRQRSSNPYQQDFIIPHDNPNQPQDNFFPNQASFDPNQAPINFVHRPVARPPRTSLPAVIINEGGRGRGRGRSRQPTYSGKGKRPLYQPPDQP</sequence>
<comment type="caution">
    <text evidence="1">The sequence shown here is derived from an EMBL/GenBank/DDBJ whole genome shotgun (WGS) entry which is preliminary data.</text>
</comment>
<reference evidence="1" key="1">
    <citation type="submission" date="2023-10" db="EMBL/GenBank/DDBJ databases">
        <authorList>
            <person name="Rodriguez Cubillos JULIANA M."/>
            <person name="De Vega J."/>
        </authorList>
    </citation>
    <scope>NUCLEOTIDE SEQUENCE</scope>
</reference>
<proteinExistence type="predicted"/>
<protein>
    <submittedName>
        <fullName evidence="1">Uncharacterized protein</fullName>
    </submittedName>
</protein>
<organism evidence="1 2">
    <name type="scientific">Trifolium pratense</name>
    <name type="common">Red clover</name>
    <dbReference type="NCBI Taxonomy" id="57577"/>
    <lineage>
        <taxon>Eukaryota</taxon>
        <taxon>Viridiplantae</taxon>
        <taxon>Streptophyta</taxon>
        <taxon>Embryophyta</taxon>
        <taxon>Tracheophyta</taxon>
        <taxon>Spermatophyta</taxon>
        <taxon>Magnoliopsida</taxon>
        <taxon>eudicotyledons</taxon>
        <taxon>Gunneridae</taxon>
        <taxon>Pentapetalae</taxon>
        <taxon>rosids</taxon>
        <taxon>fabids</taxon>
        <taxon>Fabales</taxon>
        <taxon>Fabaceae</taxon>
        <taxon>Papilionoideae</taxon>
        <taxon>50 kb inversion clade</taxon>
        <taxon>NPAAA clade</taxon>
        <taxon>Hologalegina</taxon>
        <taxon>IRL clade</taxon>
        <taxon>Trifolieae</taxon>
        <taxon>Trifolium</taxon>
    </lineage>
</organism>
<gene>
    <name evidence="1" type="ORF">MILVUS5_LOCUS18609</name>
</gene>
<dbReference type="Proteomes" id="UP001177021">
    <property type="component" value="Unassembled WGS sequence"/>
</dbReference>
<accession>A0ACB0K3C5</accession>
<evidence type="ECO:0000313" key="1">
    <source>
        <dbReference type="EMBL" id="CAJ2650873.1"/>
    </source>
</evidence>
<keyword evidence="2" id="KW-1185">Reference proteome</keyword>